<accession>A0ABR1AR05</accession>
<evidence type="ECO:0000313" key="2">
    <source>
        <dbReference type="Proteomes" id="UP001359485"/>
    </source>
</evidence>
<protein>
    <submittedName>
        <fullName evidence="1">Uncharacterized protein</fullName>
    </submittedName>
</protein>
<sequence>MSFCRITGKSRGLPKPNYFPLLPPISPADAKRLCRITNKSKGLPKHHYIPALSGARGGKANCRVTAKSEGQAPHHYPTHDGLLKPHIVIPGYKYVFPNFDEDHKLQKQLLALMSTKAGSESSNVRYVYCVEEKKTNLVIPAGLEAAVRDGEVRDVLLGQEGDTILIKMIQGPSVTVDVNDFVLTDEVVLWEGMGPKESVLMERMNEDMERHEKRKKRLQAINDRKKIFEDRERRYDEEELKVDNDEKARKTKMNMLKLMEKEEEERKMKKKDGQNFMHLKEKLLSNSENCEPIFGHIVQTSTSVTFYPGASVVDLPEGKTIPGRMEKHGDTVKFVPGMIIDDKFIAGQIVTTDNGEEFVPGHVIETSEGPKFVPGQMVDTIAGPKFVPGQTILTDNGYQFVPGQIIDTKAGPTFIPGQIIVTDQTAKFVPGRVIETSEGPRFVPGRVIETGDQVTFVSGQVVDTPEGLKFVAPDLENDDDGIQEFSVQGFEVTPEELKLLRPAASQVASDTAVAIDSEVLKQLSQAGMSIGRQLSNDLPKVDIRLLPVTSERLHLTGEEAVKMAQVILSLALIGLKVARKDDSCTCDIDVNDAGVQVLEAVAQSKNLEKYLRVIVASAVVACRKEKAVTEEALMVAISLAIEKTLGEAVDQVSPEKVVTVLHDFLASPENVNQIIIETVTYLELNETSGDKIEFVKDCKSEPSKVINKISKILNGNMAEAFSTLITKDPTLLKGVVEHLNQTTEIRMSAVELQEILEKAIVSVVKERSEQKIMEMIRKPETKTQSEMKEFQNLLRQSVGLAKALGMWNVARTLMEVISDPSSHEILSKDATVMNILERLTIMREIAEGKPELAEALGRLATDPEAAKADPHMRELVRRSTALMVVPHKNLQSSADIPISLLMSCNNLALENYFTETKRPNILLILKSGIQAVVPREAARAVLTGQVPYAVVDEKGIKYFEPLHVFSAMRLPKYAAKCFTMYCCPEVDASHLRDAARNPANDFKLMKTIEKP</sequence>
<name>A0ABR1AR05_POLSC</name>
<reference evidence="1 2" key="1">
    <citation type="submission" date="2023-09" db="EMBL/GenBank/DDBJ databases">
        <title>Genomes of two closely related lineages of the louse Polyplax serrata with different host specificities.</title>
        <authorList>
            <person name="Martinu J."/>
            <person name="Tarabai H."/>
            <person name="Stefka J."/>
            <person name="Hypsa V."/>
        </authorList>
    </citation>
    <scope>NUCLEOTIDE SEQUENCE [LARGE SCALE GENOMIC DNA]</scope>
    <source>
        <strain evidence="1">98ZLc_SE</strain>
    </source>
</reference>
<comment type="caution">
    <text evidence="1">The sequence shown here is derived from an EMBL/GenBank/DDBJ whole genome shotgun (WGS) entry which is preliminary data.</text>
</comment>
<evidence type="ECO:0000313" key="1">
    <source>
        <dbReference type="EMBL" id="KAK6624926.1"/>
    </source>
</evidence>
<keyword evidence="2" id="KW-1185">Reference proteome</keyword>
<proteinExistence type="predicted"/>
<gene>
    <name evidence="1" type="ORF">RUM44_011790</name>
</gene>
<organism evidence="1 2">
    <name type="scientific">Polyplax serrata</name>
    <name type="common">Common mouse louse</name>
    <dbReference type="NCBI Taxonomy" id="468196"/>
    <lineage>
        <taxon>Eukaryota</taxon>
        <taxon>Metazoa</taxon>
        <taxon>Ecdysozoa</taxon>
        <taxon>Arthropoda</taxon>
        <taxon>Hexapoda</taxon>
        <taxon>Insecta</taxon>
        <taxon>Pterygota</taxon>
        <taxon>Neoptera</taxon>
        <taxon>Paraneoptera</taxon>
        <taxon>Psocodea</taxon>
        <taxon>Troctomorpha</taxon>
        <taxon>Phthiraptera</taxon>
        <taxon>Anoplura</taxon>
        <taxon>Polyplacidae</taxon>
        <taxon>Polyplax</taxon>
    </lineage>
</organism>
<dbReference type="EMBL" id="JAWJWF010000046">
    <property type="protein sequence ID" value="KAK6624926.1"/>
    <property type="molecule type" value="Genomic_DNA"/>
</dbReference>
<dbReference type="Proteomes" id="UP001359485">
    <property type="component" value="Unassembled WGS sequence"/>
</dbReference>